<sequence>MELFFLAGSRPVAGNVIFDGAEAHHISRVLRHQPGDRIYATDGLGAEYELELRRVEPARVIGAILSSRFRPREPGCRLTIAPGIIKGDRLRRVVEGITQLGVSEVIPLRTRRTVAGLSEKRLDRLRKVAVGAMKCSTRTVLPRICDAMELNELANRIGGYDLALVAYEEEQNLGLADVLIPGAESVLLVVGPEGGFEPEEVNVLVAAGARCFSMGPRRFRAETAGVVAVALVLQLLGELGGSKSLS</sequence>
<feature type="domain" description="Ribosomal RNA small subunit methyltransferase E PUA-like" evidence="12">
    <location>
        <begin position="18"/>
        <end position="55"/>
    </location>
</feature>
<evidence type="ECO:0000256" key="6">
    <source>
        <dbReference type="ARBA" id="ARBA00022679"/>
    </source>
</evidence>
<gene>
    <name evidence="13" type="ORF">CH330_09225</name>
</gene>
<dbReference type="Pfam" id="PF20260">
    <property type="entry name" value="PUA_4"/>
    <property type="match status" value="1"/>
</dbReference>
<evidence type="ECO:0000256" key="3">
    <source>
        <dbReference type="ARBA" id="ARBA00022490"/>
    </source>
</evidence>
<keyword evidence="3 10" id="KW-0963">Cytoplasm</keyword>
<keyword evidence="7 10" id="KW-0949">S-adenosyl-L-methionine</keyword>
<keyword evidence="5 10" id="KW-0489">Methyltransferase</keyword>
<dbReference type="NCBIfam" id="TIGR00046">
    <property type="entry name" value="RsmE family RNA methyltransferase"/>
    <property type="match status" value="1"/>
</dbReference>
<dbReference type="InterPro" id="IPR046887">
    <property type="entry name" value="RsmE_PUA-like"/>
</dbReference>
<comment type="similarity">
    <text evidence="2 10">Belongs to the RNA methyltransferase RsmE family.</text>
</comment>
<dbReference type="CDD" id="cd18084">
    <property type="entry name" value="RsmE-like"/>
    <property type="match status" value="1"/>
</dbReference>
<dbReference type="InterPro" id="IPR029028">
    <property type="entry name" value="Alpha/beta_knot_MTases"/>
</dbReference>
<dbReference type="InterPro" id="IPR046886">
    <property type="entry name" value="RsmE_MTase_dom"/>
</dbReference>
<proteinExistence type="inferred from homology"/>
<dbReference type="Pfam" id="PF04452">
    <property type="entry name" value="Methyltrans_RNA"/>
    <property type="match status" value="1"/>
</dbReference>
<evidence type="ECO:0000313" key="14">
    <source>
        <dbReference type="Proteomes" id="UP000215559"/>
    </source>
</evidence>
<feature type="domain" description="Ribosomal RNA small subunit methyltransferase E methyltransferase" evidence="11">
    <location>
        <begin position="76"/>
        <end position="232"/>
    </location>
</feature>
<dbReference type="AlphaFoldDB" id="A0A235BNV2"/>
<comment type="catalytic activity">
    <reaction evidence="9 10">
        <text>uridine(1498) in 16S rRNA + S-adenosyl-L-methionine = N(3)-methyluridine(1498) in 16S rRNA + S-adenosyl-L-homocysteine + H(+)</text>
        <dbReference type="Rhea" id="RHEA:42920"/>
        <dbReference type="Rhea" id="RHEA-COMP:10283"/>
        <dbReference type="Rhea" id="RHEA-COMP:10284"/>
        <dbReference type="ChEBI" id="CHEBI:15378"/>
        <dbReference type="ChEBI" id="CHEBI:57856"/>
        <dbReference type="ChEBI" id="CHEBI:59789"/>
        <dbReference type="ChEBI" id="CHEBI:65315"/>
        <dbReference type="ChEBI" id="CHEBI:74502"/>
        <dbReference type="EC" id="2.1.1.193"/>
    </reaction>
</comment>
<comment type="function">
    <text evidence="8 10">Specifically methylates the N3 position of the uracil ring of uridine 1498 (m3U1498) in 16S rRNA. Acts on the fully assembled 30S ribosomal subunit.</text>
</comment>
<comment type="subcellular location">
    <subcellularLocation>
        <location evidence="1 10">Cytoplasm</location>
    </subcellularLocation>
</comment>
<dbReference type="Proteomes" id="UP000215559">
    <property type="component" value="Unassembled WGS sequence"/>
</dbReference>
<keyword evidence="6 10" id="KW-0808">Transferase</keyword>
<dbReference type="InterPro" id="IPR015947">
    <property type="entry name" value="PUA-like_sf"/>
</dbReference>
<evidence type="ECO:0000256" key="10">
    <source>
        <dbReference type="PIRNR" id="PIRNR015601"/>
    </source>
</evidence>
<dbReference type="EC" id="2.1.1.193" evidence="10"/>
<dbReference type="InterPro" id="IPR029026">
    <property type="entry name" value="tRNA_m1G_MTases_N"/>
</dbReference>
<dbReference type="PANTHER" id="PTHR30027">
    <property type="entry name" value="RIBOSOMAL RNA SMALL SUBUNIT METHYLTRANSFERASE E"/>
    <property type="match status" value="1"/>
</dbReference>
<evidence type="ECO:0000313" key="13">
    <source>
        <dbReference type="EMBL" id="OYD14180.1"/>
    </source>
</evidence>
<dbReference type="InterPro" id="IPR006700">
    <property type="entry name" value="RsmE"/>
</dbReference>
<evidence type="ECO:0000256" key="5">
    <source>
        <dbReference type="ARBA" id="ARBA00022603"/>
    </source>
</evidence>
<dbReference type="GO" id="GO:0005737">
    <property type="term" value="C:cytoplasm"/>
    <property type="evidence" value="ECO:0007669"/>
    <property type="project" value="UniProtKB-SubCell"/>
</dbReference>
<dbReference type="GO" id="GO:0070475">
    <property type="term" value="P:rRNA base methylation"/>
    <property type="evidence" value="ECO:0007669"/>
    <property type="project" value="TreeGrafter"/>
</dbReference>
<evidence type="ECO:0000256" key="9">
    <source>
        <dbReference type="ARBA" id="ARBA00047944"/>
    </source>
</evidence>
<comment type="caution">
    <text evidence="13">The sequence shown here is derived from an EMBL/GenBank/DDBJ whole genome shotgun (WGS) entry which is preliminary data.</text>
</comment>
<reference evidence="13 14" key="1">
    <citation type="submission" date="2017-07" db="EMBL/GenBank/DDBJ databases">
        <title>Recovery of genomes from metagenomes via a dereplication, aggregation, and scoring strategy.</title>
        <authorList>
            <person name="Sieber C.M."/>
            <person name="Probst A.J."/>
            <person name="Sharrar A."/>
            <person name="Thomas B.C."/>
            <person name="Hess M."/>
            <person name="Tringe S.G."/>
            <person name="Banfield J.F."/>
        </authorList>
    </citation>
    <scope>NUCLEOTIDE SEQUENCE [LARGE SCALE GENOMIC DNA]</scope>
    <source>
        <strain evidence="13">JGI_Cruoil_03_51_56</strain>
    </source>
</reference>
<evidence type="ECO:0000256" key="8">
    <source>
        <dbReference type="ARBA" id="ARBA00025699"/>
    </source>
</evidence>
<dbReference type="SUPFAM" id="SSF75217">
    <property type="entry name" value="alpha/beta knot"/>
    <property type="match status" value="1"/>
</dbReference>
<dbReference type="PIRSF" id="PIRSF015601">
    <property type="entry name" value="MTase_slr0722"/>
    <property type="match status" value="1"/>
</dbReference>
<name>A0A235BNV2_UNCW3</name>
<evidence type="ECO:0000256" key="4">
    <source>
        <dbReference type="ARBA" id="ARBA00022552"/>
    </source>
</evidence>
<protein>
    <recommendedName>
        <fullName evidence="10">Ribosomal RNA small subunit methyltransferase E</fullName>
        <ecNumber evidence="10">2.1.1.193</ecNumber>
    </recommendedName>
</protein>
<dbReference type="GO" id="GO:0070042">
    <property type="term" value="F:rRNA (uridine-N3-)-methyltransferase activity"/>
    <property type="evidence" value="ECO:0007669"/>
    <property type="project" value="TreeGrafter"/>
</dbReference>
<evidence type="ECO:0000256" key="1">
    <source>
        <dbReference type="ARBA" id="ARBA00004496"/>
    </source>
</evidence>
<evidence type="ECO:0000259" key="11">
    <source>
        <dbReference type="Pfam" id="PF04452"/>
    </source>
</evidence>
<keyword evidence="4 10" id="KW-0698">rRNA processing</keyword>
<dbReference type="EMBL" id="NOZP01000176">
    <property type="protein sequence ID" value="OYD14180.1"/>
    <property type="molecule type" value="Genomic_DNA"/>
</dbReference>
<dbReference type="PANTHER" id="PTHR30027:SF3">
    <property type="entry name" value="16S RRNA (URACIL(1498)-N(3))-METHYLTRANSFERASE"/>
    <property type="match status" value="1"/>
</dbReference>
<evidence type="ECO:0000259" key="12">
    <source>
        <dbReference type="Pfam" id="PF20260"/>
    </source>
</evidence>
<evidence type="ECO:0000256" key="7">
    <source>
        <dbReference type="ARBA" id="ARBA00022691"/>
    </source>
</evidence>
<accession>A0A235BNV2</accession>
<evidence type="ECO:0000256" key="2">
    <source>
        <dbReference type="ARBA" id="ARBA00005528"/>
    </source>
</evidence>
<dbReference type="Gene3D" id="3.40.1280.10">
    <property type="match status" value="1"/>
</dbReference>
<dbReference type="SUPFAM" id="SSF88697">
    <property type="entry name" value="PUA domain-like"/>
    <property type="match status" value="1"/>
</dbReference>
<organism evidence="13 14">
    <name type="scientific">candidate division WOR-3 bacterium JGI_Cruoil_03_51_56</name>
    <dbReference type="NCBI Taxonomy" id="1973747"/>
    <lineage>
        <taxon>Bacteria</taxon>
        <taxon>Bacteria division WOR-3</taxon>
    </lineage>
</organism>